<keyword evidence="3" id="KW-1185">Reference proteome</keyword>
<feature type="domain" description="Endonuclease GajA/Old nuclease/RecF-like AAA" evidence="1">
    <location>
        <begin position="13"/>
        <end position="116"/>
    </location>
</feature>
<evidence type="ECO:0000313" key="3">
    <source>
        <dbReference type="Proteomes" id="UP000247832"/>
    </source>
</evidence>
<dbReference type="Proteomes" id="UP000247832">
    <property type="component" value="Unassembled WGS sequence"/>
</dbReference>
<gene>
    <name evidence="2" type="ORF">CVV68_16215</name>
</gene>
<evidence type="ECO:0000259" key="1">
    <source>
        <dbReference type="Pfam" id="PF13175"/>
    </source>
</evidence>
<comment type="caution">
    <text evidence="2">The sequence shown here is derived from an EMBL/GenBank/DDBJ whole genome shotgun (WGS) entry which is preliminary data.</text>
</comment>
<dbReference type="Pfam" id="PF13175">
    <property type="entry name" value="AAA_15"/>
    <property type="match status" value="1"/>
</dbReference>
<proteinExistence type="predicted"/>
<accession>A0A2V5LH79</accession>
<dbReference type="GO" id="GO:0016887">
    <property type="term" value="F:ATP hydrolysis activity"/>
    <property type="evidence" value="ECO:0007669"/>
    <property type="project" value="InterPro"/>
</dbReference>
<dbReference type="InterPro" id="IPR027417">
    <property type="entry name" value="P-loop_NTPase"/>
</dbReference>
<dbReference type="GO" id="GO:0005524">
    <property type="term" value="F:ATP binding"/>
    <property type="evidence" value="ECO:0007669"/>
    <property type="project" value="InterPro"/>
</dbReference>
<dbReference type="OrthoDB" id="3237462at2"/>
<organism evidence="2 3">
    <name type="scientific">Arthrobacter livingstonensis</name>
    <dbReference type="NCBI Taxonomy" id="670078"/>
    <lineage>
        <taxon>Bacteria</taxon>
        <taxon>Bacillati</taxon>
        <taxon>Actinomycetota</taxon>
        <taxon>Actinomycetes</taxon>
        <taxon>Micrococcales</taxon>
        <taxon>Micrococcaceae</taxon>
        <taxon>Arthrobacter</taxon>
    </lineage>
</organism>
<evidence type="ECO:0000313" key="2">
    <source>
        <dbReference type="EMBL" id="PYI65950.1"/>
    </source>
</evidence>
<name>A0A2V5LH79_9MICC</name>
<dbReference type="PANTHER" id="PTHR43581:SF4">
    <property type="entry name" value="ATP_GTP PHOSPHATASE"/>
    <property type="match status" value="1"/>
</dbReference>
<dbReference type="Gene3D" id="3.40.50.300">
    <property type="entry name" value="P-loop containing nucleotide triphosphate hydrolases"/>
    <property type="match status" value="1"/>
</dbReference>
<sequence>MQNPSTDRLEDKDVFLKVQDFVRAVMDDHTITIDVPHDLSTIHVTQGGHTLPIENMGTGVHEVVIIAAAATVTQNSILCVEEPEVHLHPILQRKLVRYLESETTNQYFIATHSAHMLDSEIGSIFHVTREDGVSNVRFAGAASERAAVCADMGYRPSDLVQTNAILWVEGPSDRIYLKHWIEKLAPGRFVEGTHYSVMFYGGSLLSALSPLDVHEVDEFISLRSLNRYMMVLIDSDRKTSRAGLNGSKQRVIDDLRKDPSTGLAWVTAGYTIENYVPEQVLTRAISAAHPSTKKRTLTAQERWSNPLAADRLEIQQPSKVAISKVAIENWGNDWPLDLKKQVQKVILLIESANSHT</sequence>
<dbReference type="InterPro" id="IPR041685">
    <property type="entry name" value="AAA_GajA/Old/RecF-like"/>
</dbReference>
<dbReference type="PANTHER" id="PTHR43581">
    <property type="entry name" value="ATP/GTP PHOSPHATASE"/>
    <property type="match status" value="1"/>
</dbReference>
<dbReference type="EMBL" id="QJVD01000019">
    <property type="protein sequence ID" value="PYI65950.1"/>
    <property type="molecule type" value="Genomic_DNA"/>
</dbReference>
<protein>
    <recommendedName>
        <fullName evidence="1">Endonuclease GajA/Old nuclease/RecF-like AAA domain-containing protein</fullName>
    </recommendedName>
</protein>
<reference evidence="2 3" key="1">
    <citation type="submission" date="2018-05" db="EMBL/GenBank/DDBJ databases">
        <title>Genetic diversity of glacier-inhabiting Cryobacterium bacteria in China and description of Cryobacterium mengkeensis sp. nov. and Arthrobacter glacialis sp. nov.</title>
        <authorList>
            <person name="Liu Q."/>
            <person name="Xin Y.-H."/>
        </authorList>
    </citation>
    <scope>NUCLEOTIDE SEQUENCE [LARGE SCALE GENOMIC DNA]</scope>
    <source>
        <strain evidence="2 3">LI2</strain>
    </source>
</reference>
<dbReference type="SUPFAM" id="SSF52540">
    <property type="entry name" value="P-loop containing nucleoside triphosphate hydrolases"/>
    <property type="match status" value="1"/>
</dbReference>
<dbReference type="AlphaFoldDB" id="A0A2V5LH79"/>
<dbReference type="InterPro" id="IPR051396">
    <property type="entry name" value="Bact_Antivir_Def_Nuclease"/>
</dbReference>